<dbReference type="InterPro" id="IPR006665">
    <property type="entry name" value="OmpA-like"/>
</dbReference>
<dbReference type="PROSITE" id="PS51123">
    <property type="entry name" value="OMPA_2"/>
    <property type="match status" value="1"/>
</dbReference>
<accession>A0A1H3PMG5</accession>
<dbReference type="Gene3D" id="3.30.1330.60">
    <property type="entry name" value="OmpA-like domain"/>
    <property type="match status" value="1"/>
</dbReference>
<sequence length="838" mass="94804">MKKLIFFLSFTILFLPILSSAQQKDYEWRIGVSGGYTNYYGDLSPYKVQGLSNWNAIKQLLYFNDNYVDQYSFKISIEKQLSPTIGLMFSYGQYEFSMSDRYVKRDGALLGTNRNFDRALNFQNQSRDMGLAFVFKTDNDRLLPATSLLAPYFTLGFGLVDFEVSGDLLDGNGNRYDYASGNVVNDGIYETNLYALKTESDKGYDLGAFYTNVGLGIRLRLGPRVELFAQSDFIYTFSDHLDDVSGNYRTEYENDFQAYAAKPGTNIVDPANPLRGDGKSGNDWIIYHGLGLKFNFGSNKKSYKAPRLSTVYPDYNPVIKEIPLAQIPTPEPDTLKPLPTGNNYTYYTNIQLVDQARMDSLIYKTQMLTWDQQITARKSQILSGKMEENKLQQIQSKIQEQYELLKADTLLRQNERDSLVKASENILFDLRYSLDSLGKSDRGLQLEIDSITELKKNFRVVGSPNLSDSKMDSLFNWSTSVDTLFRLPVTKKTSDISGSKLVEIQKTEEGAEPTKEAGIVSKENTLVYEEGRIFKQSDSETGLRTNTDFQNRIDALERETRRLQSERDSLRTLPRETIYLNNTYRDVSRADRSQQRTPLQTSVGVQADEDLVRRERGQRKWWLLGGLFGGAAATKALTKDPTPDQVAVPDSLSVGKIKLDSVSGDLLPPLEYDSVNKMPFAPKMIIEDSLSRISEPSFKSAFSDVDVRAPQVIRDTVFLDADPKITLLKSKVEVFFKSNQKVPDEDQIIKLAPLVDFVKDNPEYSLSLTGFADNTGNLAYNLKLIQTRINSVLVFLLDQYGLGENQIQTEIGGQVVRSANRSANDNDRKVEVRVVLKD</sequence>
<dbReference type="SUPFAM" id="SSF103088">
    <property type="entry name" value="OmpA-like"/>
    <property type="match status" value="1"/>
</dbReference>
<feature type="coiled-coil region" evidence="2">
    <location>
        <begin position="546"/>
        <end position="573"/>
    </location>
</feature>
<keyword evidence="1" id="KW-0472">Membrane</keyword>
<dbReference type="Proteomes" id="UP000199663">
    <property type="component" value="Unassembled WGS sequence"/>
</dbReference>
<feature type="signal peptide" evidence="3">
    <location>
        <begin position="1"/>
        <end position="21"/>
    </location>
</feature>
<reference evidence="5 6" key="1">
    <citation type="submission" date="2016-10" db="EMBL/GenBank/DDBJ databases">
        <authorList>
            <person name="Varghese N."/>
            <person name="Submissions S."/>
        </authorList>
    </citation>
    <scope>NUCLEOTIDE SEQUENCE [LARGE SCALE GENOMIC DNA]</scope>
    <source>
        <strain evidence="5 6">DSM 17997</strain>
    </source>
</reference>
<comment type="caution">
    <text evidence="5">The sequence shown here is derived from an EMBL/GenBank/DDBJ whole genome shotgun (WGS) entry which is preliminary data.</text>
</comment>
<proteinExistence type="predicted"/>
<evidence type="ECO:0000313" key="6">
    <source>
        <dbReference type="Proteomes" id="UP000199663"/>
    </source>
</evidence>
<name>A0A1H3PMG5_9BACT</name>
<evidence type="ECO:0000256" key="3">
    <source>
        <dbReference type="SAM" id="SignalP"/>
    </source>
</evidence>
<keyword evidence="6" id="KW-1185">Reference proteome</keyword>
<gene>
    <name evidence="5" type="ORF">SAMN05444412_104322</name>
</gene>
<keyword evidence="3" id="KW-0732">Signal</keyword>
<keyword evidence="2" id="KW-0175">Coiled coil</keyword>
<feature type="chain" id="PRO_5046376030" evidence="3">
    <location>
        <begin position="22"/>
        <end position="838"/>
    </location>
</feature>
<dbReference type="InterPro" id="IPR036737">
    <property type="entry name" value="OmpA-like_sf"/>
</dbReference>
<dbReference type="RefSeq" id="WP_019597880.1">
    <property type="nucleotide sequence ID" value="NZ_FNQC01000004.1"/>
</dbReference>
<feature type="domain" description="OmpA-like" evidence="4">
    <location>
        <begin position="723"/>
        <end position="838"/>
    </location>
</feature>
<organism evidence="5 6">
    <name type="scientific">Rhodonellum ikkaensis</name>
    <dbReference type="NCBI Taxonomy" id="336829"/>
    <lineage>
        <taxon>Bacteria</taxon>
        <taxon>Pseudomonadati</taxon>
        <taxon>Bacteroidota</taxon>
        <taxon>Cytophagia</taxon>
        <taxon>Cytophagales</taxon>
        <taxon>Cytophagaceae</taxon>
        <taxon>Rhodonellum</taxon>
    </lineage>
</organism>
<evidence type="ECO:0000256" key="2">
    <source>
        <dbReference type="SAM" id="Coils"/>
    </source>
</evidence>
<evidence type="ECO:0000259" key="4">
    <source>
        <dbReference type="PROSITE" id="PS51123"/>
    </source>
</evidence>
<evidence type="ECO:0000256" key="1">
    <source>
        <dbReference type="PROSITE-ProRule" id="PRU00473"/>
    </source>
</evidence>
<evidence type="ECO:0000313" key="5">
    <source>
        <dbReference type="EMBL" id="SDZ01679.1"/>
    </source>
</evidence>
<protein>
    <submittedName>
        <fullName evidence="5">OmpA family protein</fullName>
    </submittedName>
</protein>
<dbReference type="EMBL" id="FNQC01000004">
    <property type="protein sequence ID" value="SDZ01679.1"/>
    <property type="molecule type" value="Genomic_DNA"/>
</dbReference>